<evidence type="ECO:0000313" key="2">
    <source>
        <dbReference type="EMBL" id="QUV94015.1"/>
    </source>
</evidence>
<evidence type="ECO:0000259" key="1">
    <source>
        <dbReference type="Pfam" id="PF10069"/>
    </source>
</evidence>
<dbReference type="InterPro" id="IPR019278">
    <property type="entry name" value="DICT_dom"/>
</dbReference>
<sequence>MSAPIVKTFEDIVHHLDARAERNGGGLPVTETDTFRTLNFSLMLSISHYIEDRFVEKRLSGLFVASFQRLSLFLHQQERYAAIASTSQQVWIIGEPDIAPPFVADNLQFFRPADAECRDYWIVLSDDPRFRIALFARECHAPEPPPAAPVKAAPVKNGQAGGKRRFEGFWTYRDEYIDAIRASLQAHYARPELRVLPQTDTVGIP</sequence>
<dbReference type="EMBL" id="CP072642">
    <property type="protein sequence ID" value="QUV94015.1"/>
    <property type="molecule type" value="Genomic_DNA"/>
</dbReference>
<gene>
    <name evidence="2" type="ORF">J8C05_00680</name>
</gene>
<proteinExistence type="predicted"/>
<organism evidence="2 3">
    <name type="scientific">Chloracidobacterium sp. N</name>
    <dbReference type="NCBI Taxonomy" id="2821540"/>
    <lineage>
        <taxon>Bacteria</taxon>
        <taxon>Pseudomonadati</taxon>
        <taxon>Acidobacteriota</taxon>
        <taxon>Terriglobia</taxon>
        <taxon>Terriglobales</taxon>
        <taxon>Acidobacteriaceae</taxon>
        <taxon>Chloracidobacterium</taxon>
        <taxon>Chloracidobacterium aggregatum</taxon>
    </lineage>
</organism>
<dbReference type="Pfam" id="PF10069">
    <property type="entry name" value="DICT"/>
    <property type="match status" value="1"/>
</dbReference>
<feature type="domain" description="DICT" evidence="1">
    <location>
        <begin position="34"/>
        <end position="97"/>
    </location>
</feature>
<protein>
    <recommendedName>
        <fullName evidence="1">DICT domain-containing protein</fullName>
    </recommendedName>
</protein>
<keyword evidence="3" id="KW-1185">Reference proteome</keyword>
<evidence type="ECO:0000313" key="3">
    <source>
        <dbReference type="Proteomes" id="UP000677668"/>
    </source>
</evidence>
<dbReference type="RefSeq" id="WP_211422341.1">
    <property type="nucleotide sequence ID" value="NZ_CP072642.1"/>
</dbReference>
<accession>A0ABX8AZ86</accession>
<dbReference type="Proteomes" id="UP000677668">
    <property type="component" value="Chromosome 1"/>
</dbReference>
<reference evidence="2 3" key="1">
    <citation type="submission" date="2021-03" db="EMBL/GenBank/DDBJ databases">
        <title>Genomic and phenotypic characterization of Chloracidobacterium isolates provides evidence for multiple species.</title>
        <authorList>
            <person name="Saini M.K."/>
            <person name="Costas A.M.G."/>
            <person name="Tank M."/>
            <person name="Bryant D.A."/>
        </authorList>
    </citation>
    <scope>NUCLEOTIDE SEQUENCE [LARGE SCALE GENOMIC DNA]</scope>
    <source>
        <strain evidence="2 3">N</strain>
    </source>
</reference>
<name>A0ABX8AZ86_9BACT</name>